<dbReference type="EnsemblMetazoa" id="CLYHEMT015665.1">
    <property type="protein sequence ID" value="CLYHEMP015665.1"/>
    <property type="gene ID" value="CLYHEMG015665"/>
</dbReference>
<keyword evidence="13" id="KW-0879">Wnt signaling pathway</keyword>
<dbReference type="GO" id="GO:0006508">
    <property type="term" value="P:proteolysis"/>
    <property type="evidence" value="ECO:0007669"/>
    <property type="project" value="UniProtKB-KW"/>
</dbReference>
<evidence type="ECO:0000256" key="6">
    <source>
        <dbReference type="ARBA" id="ARBA00022723"/>
    </source>
</evidence>
<evidence type="ECO:0000256" key="5">
    <source>
        <dbReference type="ARBA" id="ARBA00022692"/>
    </source>
</evidence>
<comment type="cofactor">
    <cofactor evidence="13">
        <name>Mn(2+)</name>
        <dbReference type="ChEBI" id="CHEBI:29035"/>
    </cofactor>
    <cofactor evidence="13">
        <name>Co(2+)</name>
        <dbReference type="ChEBI" id="CHEBI:48828"/>
    </cofactor>
    <text evidence="13">Divalent metal cations. Mn(2+) or Co(2+).</text>
</comment>
<comment type="similarity">
    <text evidence="3 13">Belongs to the TIKI family.</text>
</comment>
<keyword evidence="8 13" id="KW-0378">Hydrolase</keyword>
<evidence type="ECO:0000256" key="12">
    <source>
        <dbReference type="ARBA" id="ARBA00023180"/>
    </source>
</evidence>
<organism evidence="14 15">
    <name type="scientific">Clytia hemisphaerica</name>
    <dbReference type="NCBI Taxonomy" id="252671"/>
    <lineage>
        <taxon>Eukaryota</taxon>
        <taxon>Metazoa</taxon>
        <taxon>Cnidaria</taxon>
        <taxon>Hydrozoa</taxon>
        <taxon>Hydroidolina</taxon>
        <taxon>Leptothecata</taxon>
        <taxon>Obeliida</taxon>
        <taxon>Clytiidae</taxon>
        <taxon>Clytia</taxon>
    </lineage>
</organism>
<keyword evidence="9 13" id="KW-1133">Transmembrane helix</keyword>
<feature type="transmembrane region" description="Helical" evidence="13">
    <location>
        <begin position="498"/>
        <end position="515"/>
    </location>
</feature>
<keyword evidence="6 13" id="KW-0479">Metal-binding</keyword>
<evidence type="ECO:0000313" key="14">
    <source>
        <dbReference type="EnsemblMetazoa" id="CLYHEMP015665.1"/>
    </source>
</evidence>
<dbReference type="PANTHER" id="PTHR31120">
    <property type="entry name" value="METALLOPROTEASE TIKI"/>
    <property type="match status" value="1"/>
</dbReference>
<evidence type="ECO:0000256" key="11">
    <source>
        <dbReference type="ARBA" id="ARBA00023136"/>
    </source>
</evidence>
<evidence type="ECO:0000256" key="4">
    <source>
        <dbReference type="ARBA" id="ARBA00022670"/>
    </source>
</evidence>
<dbReference type="PANTHER" id="PTHR31120:SF6">
    <property type="entry name" value="METALLOPROTEASE TIKI HOMOLOG"/>
    <property type="match status" value="1"/>
</dbReference>
<comment type="cofactor">
    <cofactor evidence="1">
        <name>Co(2+)</name>
        <dbReference type="ChEBI" id="CHEBI:48828"/>
    </cofactor>
</comment>
<keyword evidence="15" id="KW-1185">Reference proteome</keyword>
<keyword evidence="13" id="KW-1003">Cell membrane</keyword>
<accession>A0A7M5X0Q3</accession>
<keyword evidence="7 13" id="KW-0732">Signal</keyword>
<dbReference type="GO" id="GO:0046872">
    <property type="term" value="F:metal ion binding"/>
    <property type="evidence" value="ECO:0007669"/>
    <property type="project" value="UniProtKB-UniRule"/>
</dbReference>
<evidence type="ECO:0000256" key="2">
    <source>
        <dbReference type="ARBA" id="ARBA00004479"/>
    </source>
</evidence>
<dbReference type="GO" id="GO:0005886">
    <property type="term" value="C:plasma membrane"/>
    <property type="evidence" value="ECO:0007669"/>
    <property type="project" value="UniProtKB-SubCell"/>
</dbReference>
<evidence type="ECO:0000313" key="15">
    <source>
        <dbReference type="Proteomes" id="UP000594262"/>
    </source>
</evidence>
<dbReference type="Proteomes" id="UP000594262">
    <property type="component" value="Unplaced"/>
</dbReference>
<keyword evidence="4 13" id="KW-0645">Protease</keyword>
<evidence type="ECO:0000256" key="1">
    <source>
        <dbReference type="ARBA" id="ARBA00001941"/>
    </source>
</evidence>
<evidence type="ECO:0000256" key="9">
    <source>
        <dbReference type="ARBA" id="ARBA00022989"/>
    </source>
</evidence>
<dbReference type="InterPro" id="IPR040230">
    <property type="entry name" value="TIKI1/2-like"/>
</dbReference>
<keyword evidence="10 13" id="KW-0482">Metalloprotease</keyword>
<evidence type="ECO:0000256" key="10">
    <source>
        <dbReference type="ARBA" id="ARBA00023049"/>
    </source>
</evidence>
<dbReference type="GO" id="GO:0004222">
    <property type="term" value="F:metalloendopeptidase activity"/>
    <property type="evidence" value="ECO:0007669"/>
    <property type="project" value="UniProtKB-UniRule"/>
</dbReference>
<dbReference type="EC" id="3.4.-.-" evidence="13"/>
<dbReference type="AlphaFoldDB" id="A0A7M5X0Q3"/>
<sequence>MVTDVLPITLAYSSWCHSQGNYVISHCKESVFGVVTSIKDFHFQDMNFTLCWFLLVFNTMFILLTSLFQPCTASKDDDSKFFLDKDYCEHKRLEEGKKELKYNSFLWSIERDGSPPSYLFGTIHAPSHLVWRYIPQNSQAALIDASHVYTEVNLEDPKVINAIRKCRQLPGNKTIEDVLPKQTYKEFKRILAKFKSSRKKWIRKILKSVYALRLLENSRYYDIYDDYSKLKPMWLTSTILQQWNRFYVKQQLKGSMISLDHELVNLAADSYRGGIEEVSSHCDPMDKLGDDKAVLALTVTLRALDKKLSGKFSMRENDIRRIINLYKCGDPMDTNRLETLFRDLVDTDMQGKLAEIDQYMARELMLKRNVLMADTIEKKLKNKELDEARMFFAVGAAHLLGNQSIVTFLKQKGYKVRHIKPDEDIPATLKIKRIRENERKKNNHTNIWWKRVEKPETNMVEDTTTNKNNNQNIYIITKYEKNYVYYYSTSTQSVPCRISLLSTAFVLLVVWMLSAG</sequence>
<comment type="caution">
    <text evidence="13">Lacks conserved residue(s) required for the propagation of feature annotation.</text>
</comment>
<evidence type="ECO:0000256" key="7">
    <source>
        <dbReference type="ARBA" id="ARBA00022729"/>
    </source>
</evidence>
<dbReference type="OrthoDB" id="9947882at2759"/>
<keyword evidence="11 13" id="KW-0472">Membrane</keyword>
<dbReference type="GeneID" id="136824317"/>
<name>A0A7M5X0Q3_9CNID</name>
<dbReference type="InterPro" id="IPR002816">
    <property type="entry name" value="TraB/PrgY/GumN_fam"/>
</dbReference>
<feature type="transmembrane region" description="Helical" evidence="13">
    <location>
        <begin position="48"/>
        <end position="68"/>
    </location>
</feature>
<dbReference type="CDD" id="cd14789">
    <property type="entry name" value="Tiki"/>
    <property type="match status" value="1"/>
</dbReference>
<evidence type="ECO:0000256" key="13">
    <source>
        <dbReference type="RuleBase" id="RU369069"/>
    </source>
</evidence>
<dbReference type="RefSeq" id="XP_066936575.1">
    <property type="nucleotide sequence ID" value="XM_067080474.1"/>
</dbReference>
<evidence type="ECO:0000256" key="3">
    <source>
        <dbReference type="ARBA" id="ARBA00008261"/>
    </source>
</evidence>
<dbReference type="GO" id="GO:0016055">
    <property type="term" value="P:Wnt signaling pathway"/>
    <property type="evidence" value="ECO:0007669"/>
    <property type="project" value="UniProtKB-KW"/>
</dbReference>
<evidence type="ECO:0000256" key="8">
    <source>
        <dbReference type="ARBA" id="ARBA00022801"/>
    </source>
</evidence>
<comment type="subcellular location">
    <subcellularLocation>
        <location evidence="13">Cell membrane</location>
        <topology evidence="13">Single-pass type I membrane protein</topology>
    </subcellularLocation>
    <subcellularLocation>
        <location evidence="2">Membrane</location>
        <topology evidence="2">Single-pass type I membrane protein</topology>
    </subcellularLocation>
</comment>
<comment type="function">
    <text evidence="13">Metalloprotease that acts as a negative regulator of the Wnt signaling pathway.</text>
</comment>
<proteinExistence type="inferred from homology"/>
<keyword evidence="12" id="KW-0325">Glycoprotein</keyword>
<dbReference type="Pfam" id="PF01963">
    <property type="entry name" value="TraB_PrgY_gumN"/>
    <property type="match status" value="1"/>
</dbReference>
<reference evidence="14" key="1">
    <citation type="submission" date="2021-01" db="UniProtKB">
        <authorList>
            <consortium name="EnsemblMetazoa"/>
        </authorList>
    </citation>
    <scope>IDENTIFICATION</scope>
</reference>
<protein>
    <recommendedName>
        <fullName evidence="13">Metalloprotease TIKI homolog</fullName>
        <ecNumber evidence="13">3.4.-.-</ecNumber>
    </recommendedName>
</protein>
<dbReference type="GO" id="GO:0030178">
    <property type="term" value="P:negative regulation of Wnt signaling pathway"/>
    <property type="evidence" value="ECO:0007669"/>
    <property type="project" value="UniProtKB-UniRule"/>
</dbReference>
<keyword evidence="5 13" id="KW-0812">Transmembrane</keyword>